<accession>V6SCJ6</accession>
<dbReference type="InterPro" id="IPR007298">
    <property type="entry name" value="Cu-R_lipoprotein_NlpE"/>
</dbReference>
<dbReference type="EMBL" id="JRLZ01000005">
    <property type="protein sequence ID" value="KGO96226.1"/>
    <property type="molecule type" value="Genomic_DNA"/>
</dbReference>
<name>V6SCJ6_9FLAO</name>
<dbReference type="Proteomes" id="UP000030149">
    <property type="component" value="Unassembled WGS sequence"/>
</dbReference>
<protein>
    <recommendedName>
        <fullName evidence="3">Lipoprotein</fullName>
    </recommendedName>
</protein>
<reference evidence="2" key="1">
    <citation type="submission" date="2013-09" db="EMBL/GenBank/DDBJ databases">
        <authorList>
            <person name="Zeng Z."/>
            <person name="Chen C."/>
        </authorList>
    </citation>
    <scope>NUCLEOTIDE SEQUENCE [LARGE SCALE GENOMIC DNA]</scope>
    <source>
        <strain evidence="2">DK69</strain>
    </source>
</reference>
<keyword evidence="2" id="KW-1185">Reference proteome</keyword>
<proteinExistence type="predicted"/>
<dbReference type="STRING" id="1107311.Q767_08220"/>
<evidence type="ECO:0008006" key="3">
    <source>
        <dbReference type="Google" id="ProtNLM"/>
    </source>
</evidence>
<dbReference type="eggNOG" id="COG3015">
    <property type="taxonomic scope" value="Bacteria"/>
</dbReference>
<comment type="caution">
    <text evidence="1">The sequence shown here is derived from an EMBL/GenBank/DDBJ whole genome shotgun (WGS) entry which is preliminary data.</text>
</comment>
<evidence type="ECO:0000313" key="2">
    <source>
        <dbReference type="Proteomes" id="UP000030149"/>
    </source>
</evidence>
<sequence length="151" mass="17152">MKLLIVTLFFLNITVFGCEFGKKDESEATEREPDTTTAVPDMHTSEISLDWDGTYKGVIPCADCPGIETELTLHKDKTYKLSVLYQDREQKPTVTKGTFTWDDTGSIIRLDKARTETQYKVGEGRLLMLDRNGKEIESALKSNYILHKVVK</sequence>
<reference evidence="1 2" key="2">
    <citation type="journal article" date="2015" name="Stand. Genomic Sci.">
        <title>High quality draft genomic sequence of Flavobacterium enshiense DK69(T) and comparison among Flavobacterium genomes.</title>
        <authorList>
            <person name="Zeng Z."/>
            <person name="Chen C."/>
            <person name="Du H."/>
            <person name="Wang G."/>
            <person name="Li M."/>
        </authorList>
    </citation>
    <scope>NUCLEOTIDE SEQUENCE [LARGE SCALE GENOMIC DNA]</scope>
    <source>
        <strain evidence="1 2">DK69</strain>
    </source>
</reference>
<dbReference type="AlphaFoldDB" id="V6SCJ6"/>
<gene>
    <name evidence="1" type="ORF">Q767_08220</name>
</gene>
<dbReference type="Pfam" id="PF04170">
    <property type="entry name" value="NlpE"/>
    <property type="match status" value="1"/>
</dbReference>
<dbReference type="OrthoDB" id="5348860at2"/>
<evidence type="ECO:0000313" key="1">
    <source>
        <dbReference type="EMBL" id="KGO96226.1"/>
    </source>
</evidence>
<dbReference type="PATRIC" id="fig|1107311.3.peg.1018"/>
<dbReference type="RefSeq" id="WP_023573065.1">
    <property type="nucleotide sequence ID" value="NZ_AVCS01000007.1"/>
</dbReference>
<dbReference type="Gene3D" id="2.40.128.640">
    <property type="match status" value="1"/>
</dbReference>
<organism evidence="1 2">
    <name type="scientific">Flavobacterium enshiense DK69</name>
    <dbReference type="NCBI Taxonomy" id="1107311"/>
    <lineage>
        <taxon>Bacteria</taxon>
        <taxon>Pseudomonadati</taxon>
        <taxon>Bacteroidota</taxon>
        <taxon>Flavobacteriia</taxon>
        <taxon>Flavobacteriales</taxon>
        <taxon>Flavobacteriaceae</taxon>
        <taxon>Flavobacterium</taxon>
    </lineage>
</organism>
<dbReference type="PROSITE" id="PS51257">
    <property type="entry name" value="PROKAR_LIPOPROTEIN"/>
    <property type="match status" value="1"/>
</dbReference>